<dbReference type="InterPro" id="IPR037401">
    <property type="entry name" value="SnoaL-like"/>
</dbReference>
<dbReference type="Pfam" id="PF00293">
    <property type="entry name" value="NUDIX"/>
    <property type="match status" value="1"/>
</dbReference>
<evidence type="ECO:0000259" key="3">
    <source>
        <dbReference type="PROSITE" id="PS51462"/>
    </source>
</evidence>
<dbReference type="InterPro" id="IPR000086">
    <property type="entry name" value="NUDIX_hydrolase_dom"/>
</dbReference>
<dbReference type="InterPro" id="IPR014078">
    <property type="entry name" value="Nudix_YtkD"/>
</dbReference>
<feature type="domain" description="Nudix hydrolase" evidence="3">
    <location>
        <begin position="12"/>
        <end position="143"/>
    </location>
</feature>
<evidence type="ECO:0000256" key="2">
    <source>
        <dbReference type="ARBA" id="ARBA00022801"/>
    </source>
</evidence>
<evidence type="ECO:0000256" key="1">
    <source>
        <dbReference type="ARBA" id="ARBA00001946"/>
    </source>
</evidence>
<dbReference type="EMBL" id="DVMJ01000066">
    <property type="protein sequence ID" value="HIU14012.1"/>
    <property type="molecule type" value="Genomic_DNA"/>
</dbReference>
<dbReference type="SUPFAM" id="SSF55811">
    <property type="entry name" value="Nudix"/>
    <property type="match status" value="1"/>
</dbReference>
<dbReference type="PANTHER" id="PTHR43046">
    <property type="entry name" value="GDP-MANNOSE MANNOSYL HYDROLASE"/>
    <property type="match status" value="1"/>
</dbReference>
<keyword evidence="2" id="KW-0378">Hydrolase</keyword>
<reference evidence="4" key="1">
    <citation type="submission" date="2020-10" db="EMBL/GenBank/DDBJ databases">
        <authorList>
            <person name="Gilroy R."/>
        </authorList>
    </citation>
    <scope>NUCLEOTIDE SEQUENCE</scope>
    <source>
        <strain evidence="4">CHK195-11698</strain>
    </source>
</reference>
<dbReference type="PROSITE" id="PS51462">
    <property type="entry name" value="NUDIX"/>
    <property type="match status" value="1"/>
</dbReference>
<gene>
    <name evidence="4" type="ORF">IAD15_08085</name>
</gene>
<protein>
    <submittedName>
        <fullName evidence="4">NUDIX domain-containing protein</fullName>
    </submittedName>
</protein>
<evidence type="ECO:0000313" key="4">
    <source>
        <dbReference type="EMBL" id="HIU14012.1"/>
    </source>
</evidence>
<organism evidence="4 5">
    <name type="scientific">Candidatus Fimiplasma intestinipullorum</name>
    <dbReference type="NCBI Taxonomy" id="2840825"/>
    <lineage>
        <taxon>Bacteria</taxon>
        <taxon>Bacillati</taxon>
        <taxon>Bacillota</taxon>
        <taxon>Clostridia</taxon>
        <taxon>Eubacteriales</taxon>
        <taxon>Candidatus Fimiplasma</taxon>
    </lineage>
</organism>
<dbReference type="Gene3D" id="3.10.450.50">
    <property type="match status" value="1"/>
</dbReference>
<dbReference type="CDD" id="cd04665">
    <property type="entry name" value="NUDIX_RppH"/>
    <property type="match status" value="1"/>
</dbReference>
<name>A0A9D1HNP3_9FIRM</name>
<comment type="cofactor">
    <cofactor evidence="1">
        <name>Mg(2+)</name>
        <dbReference type="ChEBI" id="CHEBI:18420"/>
    </cofactor>
</comment>
<dbReference type="InterPro" id="IPR015797">
    <property type="entry name" value="NUDIX_hydrolase-like_dom_sf"/>
</dbReference>
<dbReference type="GO" id="GO:0016787">
    <property type="term" value="F:hydrolase activity"/>
    <property type="evidence" value="ECO:0007669"/>
    <property type="project" value="UniProtKB-KW"/>
</dbReference>
<dbReference type="SUPFAM" id="SSF54427">
    <property type="entry name" value="NTF2-like"/>
    <property type="match status" value="1"/>
</dbReference>
<dbReference type="InterPro" id="IPR020084">
    <property type="entry name" value="NUDIX_hydrolase_CS"/>
</dbReference>
<comment type="caution">
    <text evidence="4">The sequence shown here is derived from an EMBL/GenBank/DDBJ whole genome shotgun (WGS) entry which is preliminary data.</text>
</comment>
<accession>A0A9D1HNP3</accession>
<reference evidence="4" key="2">
    <citation type="journal article" date="2021" name="PeerJ">
        <title>Extensive microbial diversity within the chicken gut microbiome revealed by metagenomics and culture.</title>
        <authorList>
            <person name="Gilroy R."/>
            <person name="Ravi A."/>
            <person name="Getino M."/>
            <person name="Pursley I."/>
            <person name="Horton D.L."/>
            <person name="Alikhan N.F."/>
            <person name="Baker D."/>
            <person name="Gharbi K."/>
            <person name="Hall N."/>
            <person name="Watson M."/>
            <person name="Adriaenssens E.M."/>
            <person name="Foster-Nyarko E."/>
            <person name="Jarju S."/>
            <person name="Secka A."/>
            <person name="Antonio M."/>
            <person name="Oren A."/>
            <person name="Chaudhuri R.R."/>
            <person name="La Ragione R."/>
            <person name="Hildebrand F."/>
            <person name="Pallen M.J."/>
        </authorList>
    </citation>
    <scope>NUCLEOTIDE SEQUENCE</scope>
    <source>
        <strain evidence="4">CHK195-11698</strain>
    </source>
</reference>
<dbReference type="AlphaFoldDB" id="A0A9D1HNP3"/>
<proteinExistence type="predicted"/>
<evidence type="ECO:0000313" key="5">
    <source>
        <dbReference type="Proteomes" id="UP000824175"/>
    </source>
</evidence>
<dbReference type="Pfam" id="PF12680">
    <property type="entry name" value="SnoaL_2"/>
    <property type="match status" value="1"/>
</dbReference>
<dbReference type="InterPro" id="IPR032710">
    <property type="entry name" value="NTF2-like_dom_sf"/>
</dbReference>
<dbReference type="PANTHER" id="PTHR43046:SF14">
    <property type="entry name" value="MUTT_NUDIX FAMILY PROTEIN"/>
    <property type="match status" value="1"/>
</dbReference>
<dbReference type="PROSITE" id="PS00893">
    <property type="entry name" value="NUDIX_BOX"/>
    <property type="match status" value="1"/>
</dbReference>
<dbReference type="Proteomes" id="UP000824175">
    <property type="component" value="Unassembled WGS sequence"/>
</dbReference>
<dbReference type="Gene3D" id="3.90.79.10">
    <property type="entry name" value="Nucleoside Triphosphate Pyrophosphohydrolase"/>
    <property type="match status" value="1"/>
</dbReference>
<sequence length="269" mass="32064">MIQVRFYEQVEDRRIRFAVIMAMYQGQWIVVRHAQRLTWEIPGGHREADETIDQTAARELQEETGALRFQLEPLCVYSVEGKTLVNATGNESLGMLYYAKVDQLDPVLKNEIQEIQTVSHLPPNLTYPDIQPHLFEEGIRRLRERRVQEWFAAWFDVHWDRFEVIFAKNIRYYESWGPYYVGLDKLRYWFKDWHTHAQLQEWRILGWTHAGARTVVEWVFQCQDEKGETRFKGVSLIDWNTANQIIELKEYASTLPNVDPYPELDEKKP</sequence>